<evidence type="ECO:0000313" key="3">
    <source>
        <dbReference type="Proteomes" id="UP000235484"/>
    </source>
</evidence>
<sequence>MNEDKNIEYKRTLTNKLKREIVSFLNTDGGTIYLGVDDETRKPLDINEEQKHEWEEKINHWYTNAFYPTPFSLIDIRPNDEVFTIKVKAGRHKPYAIASQGFDSDGVYIRFGSSAVRATNEQIKRMLQQNNGNDEFDSEKSENQDLSFEELQKRAKLKEVDFSIKALHMLKTPDVYNNAAFLVSDQNTTTTKVAIYQGNDVMEFKDKREITGALTSQIDELLYYINLNNKTRIEIDGDPQRHEIKDYPGAAIREAVVNAFAHRDYLLHSTVKVEIFDNRMEILSPGGIPDGLTLEEVKDGMTAVRNPQLVHILDKLKYIENYGTGIRRMYEAYRNTEKHPSFDVRPNSFKVILPNINWDKDELSQPILQKLGVNSQSVMYILNTYGSQTRKEIQERLDTSAYHVRNLLKQLIQEGKVKQIGKSVNTKYESVKKR</sequence>
<dbReference type="Gene3D" id="3.30.950.30">
    <property type="entry name" value="Schlafen, AAA domain"/>
    <property type="match status" value="1"/>
</dbReference>
<dbReference type="RefSeq" id="WP_102815940.1">
    <property type="nucleotide sequence ID" value="NZ_LN887533.1"/>
</dbReference>
<dbReference type="PANTHER" id="PTHR30595:SF6">
    <property type="entry name" value="SCHLAFEN ALBA-2 DOMAIN-CONTAINING PROTEIN"/>
    <property type="match status" value="1"/>
</dbReference>
<dbReference type="InterPro" id="IPR038475">
    <property type="entry name" value="RecG_C_sf"/>
</dbReference>
<dbReference type="InterPro" id="IPR007421">
    <property type="entry name" value="Schlafen_AlbA_2_dom"/>
</dbReference>
<dbReference type="AlphaFoldDB" id="A0A0U5JRL1"/>
<keyword evidence="2" id="KW-0067">ATP-binding</keyword>
<organism evidence="2 3">
    <name type="scientific">Limosilactobacillus reuteri</name>
    <name type="common">Lactobacillus reuteri</name>
    <dbReference type="NCBI Taxonomy" id="1598"/>
    <lineage>
        <taxon>Bacteria</taxon>
        <taxon>Bacillati</taxon>
        <taxon>Bacillota</taxon>
        <taxon>Bacilli</taxon>
        <taxon>Lactobacillales</taxon>
        <taxon>Lactobacillaceae</taxon>
        <taxon>Limosilactobacillus</taxon>
    </lineage>
</organism>
<name>A0A0U5JRL1_LIMRT</name>
<dbReference type="InterPro" id="IPR036388">
    <property type="entry name" value="WH-like_DNA-bd_sf"/>
</dbReference>
<dbReference type="SUPFAM" id="SSF46785">
    <property type="entry name" value="Winged helix' DNA-binding domain"/>
    <property type="match status" value="1"/>
</dbReference>
<protein>
    <submittedName>
        <fullName evidence="2">ATP-dependent DNA helicase</fullName>
    </submittedName>
</protein>
<evidence type="ECO:0000313" key="2">
    <source>
        <dbReference type="EMBL" id="CUR40295.1"/>
    </source>
</evidence>
<dbReference type="InterPro" id="IPR038461">
    <property type="entry name" value="Schlafen_AlbA_2_dom_sf"/>
</dbReference>
<dbReference type="Pfam" id="PF13749">
    <property type="entry name" value="HATPase_c_4"/>
    <property type="match status" value="1"/>
</dbReference>
<keyword evidence="2" id="KW-0378">Hydrolase</keyword>
<dbReference type="Pfam" id="PF04326">
    <property type="entry name" value="SLFN_AlbA_2"/>
    <property type="match status" value="1"/>
</dbReference>
<dbReference type="PANTHER" id="PTHR30595">
    <property type="entry name" value="GLPR-RELATED TRANSCRIPTIONAL REPRESSOR"/>
    <property type="match status" value="1"/>
</dbReference>
<dbReference type="Gene3D" id="1.10.10.10">
    <property type="entry name" value="Winged helix-like DNA-binding domain superfamily/Winged helix DNA-binding domain"/>
    <property type="match status" value="1"/>
</dbReference>
<dbReference type="Gene3D" id="3.30.565.60">
    <property type="match status" value="1"/>
</dbReference>
<proteinExistence type="predicted"/>
<gene>
    <name evidence="2" type="ORF">LRLP16767_LR202_00353</name>
</gene>
<dbReference type="EMBL" id="LN887533">
    <property type="protein sequence ID" value="CUR40295.1"/>
    <property type="molecule type" value="Genomic_DNA"/>
</dbReference>
<dbReference type="Proteomes" id="UP000235484">
    <property type="component" value="Unassembled WGS sequence"/>
</dbReference>
<feature type="domain" description="Schlafen AlbA-2" evidence="1">
    <location>
        <begin position="3"/>
        <end position="118"/>
    </location>
</feature>
<dbReference type="InterPro" id="IPR036390">
    <property type="entry name" value="WH_DNA-bd_sf"/>
</dbReference>
<reference evidence="3" key="1">
    <citation type="submission" date="2015-10" db="EMBL/GenBank/DDBJ databases">
        <authorList>
            <person name="Crossman L.C."/>
        </authorList>
    </citation>
    <scope>NUCLEOTIDE SEQUENCE [LARGE SCALE GENOMIC DNA]</scope>
    <source>
        <strain evidence="3">20-2</strain>
    </source>
</reference>
<evidence type="ECO:0000259" key="1">
    <source>
        <dbReference type="Pfam" id="PF04326"/>
    </source>
</evidence>
<accession>A0A0U5JRL1</accession>
<dbReference type="GO" id="GO:0004386">
    <property type="term" value="F:helicase activity"/>
    <property type="evidence" value="ECO:0007669"/>
    <property type="project" value="UniProtKB-KW"/>
</dbReference>
<keyword evidence="2" id="KW-0547">Nucleotide-binding</keyword>
<keyword evidence="2" id="KW-0347">Helicase</keyword>